<organism evidence="1">
    <name type="scientific">Ophidiomyces ophidiicola</name>
    <dbReference type="NCBI Taxonomy" id="1387563"/>
    <lineage>
        <taxon>Eukaryota</taxon>
        <taxon>Fungi</taxon>
        <taxon>Dikarya</taxon>
        <taxon>Ascomycota</taxon>
        <taxon>Pezizomycotina</taxon>
        <taxon>Eurotiomycetes</taxon>
        <taxon>Eurotiomycetidae</taxon>
        <taxon>Onygenales</taxon>
        <taxon>Onygenaceae</taxon>
        <taxon>Ophidiomyces</taxon>
    </lineage>
</organism>
<gene>
    <name evidence="1" type="ORF">LOY88_002881</name>
</gene>
<proteinExistence type="predicted"/>
<dbReference type="EMBL" id="JALBCA010000035">
    <property type="protein sequence ID" value="KAI2387922.1"/>
    <property type="molecule type" value="Genomic_DNA"/>
</dbReference>
<protein>
    <submittedName>
        <fullName evidence="1">Uncharacterized protein</fullName>
    </submittedName>
</protein>
<comment type="caution">
    <text evidence="1">The sequence shown here is derived from an EMBL/GenBank/DDBJ whole genome shotgun (WGS) entry which is preliminary data.</text>
</comment>
<evidence type="ECO:0000313" key="1">
    <source>
        <dbReference type="EMBL" id="KAI2387922.1"/>
    </source>
</evidence>
<reference evidence="1" key="1">
    <citation type="journal article" date="2022" name="bioRxiv">
        <title>Population genetic analysis of Ophidiomyces ophidiicola, the causative agent of snake fungal disease, indicates recent introductions to the USA.</title>
        <authorList>
            <person name="Ladner J.T."/>
            <person name="Palmer J.M."/>
            <person name="Ettinger C.L."/>
            <person name="Stajich J.E."/>
            <person name="Farrell T.M."/>
            <person name="Glorioso B.M."/>
            <person name="Lawson B."/>
            <person name="Price S.J."/>
            <person name="Stengle A.G."/>
            <person name="Grear D.A."/>
            <person name="Lorch J.M."/>
        </authorList>
    </citation>
    <scope>NUCLEOTIDE SEQUENCE</scope>
    <source>
        <strain evidence="1">NWHC 24266-5</strain>
    </source>
</reference>
<accession>A0ACB8UY16</accession>
<sequence>MIIRQIYRRQSRVLFSAVRPTFQPSRYLLTQTETPQPTVQIEKSPTEDEVETLENKLQAAEQFENAMTRRNQFNKFGSKILGKYLPDDLLNNPPRPSEITLEILLASQTHLGHATALWNPRNSSYIFGIREGIHIISLEVTAAYLRRAAKIVEEVSRRGGLVLFVGTRENQSRAVVRAAELAKGYHVFTRWVPGSITNGEQLLKGCALKVVDEFDNQLPQYDENLKNKPVLRPDLVVCLNPMENVVLLRECRAYNIPTIGVIDTDADVTRVTYPIPANDDSIRSITLIAGVLGRAGEAGQKRRFEETKAGKLPYTRISEDEIMKDPFSI</sequence>
<name>A0ACB8UY16_9EURO</name>